<reference evidence="2 3" key="1">
    <citation type="journal article" date="2012" name="Genome Biol.">
        <title>Genome and low-iron response of an oceanic diatom adapted to chronic iron limitation.</title>
        <authorList>
            <person name="Lommer M."/>
            <person name="Specht M."/>
            <person name="Roy A.S."/>
            <person name="Kraemer L."/>
            <person name="Andreson R."/>
            <person name="Gutowska M.A."/>
            <person name="Wolf J."/>
            <person name="Bergner S.V."/>
            <person name="Schilhabel M.B."/>
            <person name="Klostermeier U.C."/>
            <person name="Beiko R.G."/>
            <person name="Rosenstiel P."/>
            <person name="Hippler M."/>
            <person name="Laroche J."/>
        </authorList>
    </citation>
    <scope>NUCLEOTIDE SEQUENCE [LARGE SCALE GENOMIC DNA]</scope>
    <source>
        <strain evidence="2 3">CCMP1005</strain>
    </source>
</reference>
<keyword evidence="3" id="KW-1185">Reference proteome</keyword>
<sequence length="309" mass="33249">MRATGAAFHLPRNLAVSRELEVWDHLEEICSSTNHNDWSFLSSIQGSVIGASSCVLLMEYAESHEGEGARNLKEAWRNTDDDLESSLVERSVWCDASSIRARQSTPPTIQSQLDSLLDLKILSYSGGGGGKKEEEDETTRTDFSESPASTSGTRTVGRGVPESMLVFSKAGGRVMTRSGGNTEVDPVVDRRYAFVAGAMRRDLLLLAWRRAHELTESSRASPSDTSGRRRNSPGSVVLAGSDLAVAAAGFVGSTAISANGGSAGRGRRARAGLRQAADGGFPATTGRLRLGILRPSILRRRFWTPPRID</sequence>
<evidence type="ECO:0000256" key="1">
    <source>
        <dbReference type="SAM" id="MobiDB-lite"/>
    </source>
</evidence>
<feature type="region of interest" description="Disordered" evidence="1">
    <location>
        <begin position="126"/>
        <end position="158"/>
    </location>
</feature>
<feature type="compositionally biased region" description="Polar residues" evidence="1">
    <location>
        <begin position="144"/>
        <end position="154"/>
    </location>
</feature>
<accession>K0RI83</accession>
<dbReference type="EMBL" id="AGNL01037793">
    <property type="protein sequence ID" value="EJK53428.1"/>
    <property type="molecule type" value="Genomic_DNA"/>
</dbReference>
<dbReference type="Proteomes" id="UP000266841">
    <property type="component" value="Unassembled WGS sequence"/>
</dbReference>
<evidence type="ECO:0000313" key="2">
    <source>
        <dbReference type="EMBL" id="EJK53428.1"/>
    </source>
</evidence>
<gene>
    <name evidence="2" type="ORF">THAOC_27143</name>
</gene>
<feature type="compositionally biased region" description="Basic and acidic residues" evidence="1">
    <location>
        <begin position="130"/>
        <end position="143"/>
    </location>
</feature>
<protein>
    <submittedName>
        <fullName evidence="2">Uncharacterized protein</fullName>
    </submittedName>
</protein>
<organism evidence="2 3">
    <name type="scientific">Thalassiosira oceanica</name>
    <name type="common">Marine diatom</name>
    <dbReference type="NCBI Taxonomy" id="159749"/>
    <lineage>
        <taxon>Eukaryota</taxon>
        <taxon>Sar</taxon>
        <taxon>Stramenopiles</taxon>
        <taxon>Ochrophyta</taxon>
        <taxon>Bacillariophyta</taxon>
        <taxon>Coscinodiscophyceae</taxon>
        <taxon>Thalassiosirophycidae</taxon>
        <taxon>Thalassiosirales</taxon>
        <taxon>Thalassiosiraceae</taxon>
        <taxon>Thalassiosira</taxon>
    </lineage>
</organism>
<feature type="region of interest" description="Disordered" evidence="1">
    <location>
        <begin position="215"/>
        <end position="234"/>
    </location>
</feature>
<evidence type="ECO:0000313" key="3">
    <source>
        <dbReference type="Proteomes" id="UP000266841"/>
    </source>
</evidence>
<proteinExistence type="predicted"/>
<name>K0RI83_THAOC</name>
<comment type="caution">
    <text evidence="2">The sequence shown here is derived from an EMBL/GenBank/DDBJ whole genome shotgun (WGS) entry which is preliminary data.</text>
</comment>
<dbReference type="AlphaFoldDB" id="K0RI83"/>